<dbReference type="EMBL" id="LSFN01000039">
    <property type="protein sequence ID" value="OAB71486.1"/>
    <property type="molecule type" value="Genomic_DNA"/>
</dbReference>
<feature type="transmembrane region" description="Helical" evidence="1">
    <location>
        <begin position="21"/>
        <end position="41"/>
    </location>
</feature>
<keyword evidence="1" id="KW-1133">Transmembrane helix</keyword>
<evidence type="ECO:0000256" key="1">
    <source>
        <dbReference type="SAM" id="Phobius"/>
    </source>
</evidence>
<feature type="transmembrane region" description="Helical" evidence="1">
    <location>
        <begin position="287"/>
        <end position="304"/>
    </location>
</feature>
<protein>
    <recommendedName>
        <fullName evidence="4">Acyltransferase 3 domain-containing protein</fullName>
    </recommendedName>
</protein>
<dbReference type="Proteomes" id="UP000077134">
    <property type="component" value="Unassembled WGS sequence"/>
</dbReference>
<accession>A0A167AVM0</accession>
<feature type="transmembrane region" description="Helical" evidence="1">
    <location>
        <begin position="130"/>
        <end position="152"/>
    </location>
</feature>
<evidence type="ECO:0008006" key="4">
    <source>
        <dbReference type="Google" id="ProtNLM"/>
    </source>
</evidence>
<dbReference type="STRING" id="1763538.LPB68_16635"/>
<feature type="transmembrane region" description="Helical" evidence="1">
    <location>
        <begin position="316"/>
        <end position="334"/>
    </location>
</feature>
<dbReference type="OrthoDB" id="2533487at2"/>
<organism evidence="2 3">
    <name type="scientific">Paenibacillus crassostreae</name>
    <dbReference type="NCBI Taxonomy" id="1763538"/>
    <lineage>
        <taxon>Bacteria</taxon>
        <taxon>Bacillati</taxon>
        <taxon>Bacillota</taxon>
        <taxon>Bacilli</taxon>
        <taxon>Bacillales</taxon>
        <taxon>Paenibacillaceae</taxon>
        <taxon>Paenibacillus</taxon>
    </lineage>
</organism>
<evidence type="ECO:0000313" key="2">
    <source>
        <dbReference type="EMBL" id="OAB71486.1"/>
    </source>
</evidence>
<dbReference type="RefSeq" id="WP_068661099.1">
    <property type="nucleotide sequence ID" value="NZ_CP017770.1"/>
</dbReference>
<feature type="transmembrane region" description="Helical" evidence="1">
    <location>
        <begin position="53"/>
        <end position="72"/>
    </location>
</feature>
<reference evidence="2 3" key="1">
    <citation type="submission" date="2016-02" db="EMBL/GenBank/DDBJ databases">
        <title>Paenibacillus sp. LPB0068, isolated from Crassostrea gigas.</title>
        <authorList>
            <person name="Shin S.-K."/>
            <person name="Yi H."/>
        </authorList>
    </citation>
    <scope>NUCLEOTIDE SEQUENCE [LARGE SCALE GENOMIC DNA]</scope>
    <source>
        <strain evidence="2 3">LPB0068</strain>
    </source>
</reference>
<name>A0A167AVM0_9BACL</name>
<comment type="caution">
    <text evidence="2">The sequence shown here is derived from an EMBL/GenBank/DDBJ whole genome shotgun (WGS) entry which is preliminary data.</text>
</comment>
<evidence type="ECO:0000313" key="3">
    <source>
        <dbReference type="Proteomes" id="UP000077134"/>
    </source>
</evidence>
<keyword evidence="1" id="KW-0812">Transmembrane</keyword>
<dbReference type="KEGG" id="pcx:LPB68_16635"/>
<feature type="transmembrane region" description="Helical" evidence="1">
    <location>
        <begin position="84"/>
        <end position="105"/>
    </location>
</feature>
<proteinExistence type="predicted"/>
<feature type="transmembrane region" description="Helical" evidence="1">
    <location>
        <begin position="164"/>
        <end position="184"/>
    </location>
</feature>
<feature type="transmembrane region" description="Helical" evidence="1">
    <location>
        <begin position="190"/>
        <end position="208"/>
    </location>
</feature>
<dbReference type="AlphaFoldDB" id="A0A167AVM0"/>
<sequence>MSGGLTATHQREREIDIFKGLLVLGMIYCHCLQFFSDQMIFPQGQQFIDVINLITFSGFVFSFGYVCQLAYYSKPFSRVWHRMLVTAIKTLLAFYISGTAFRLFIDKRPLEWNTIRPILLLSDMPGWSEFLSSFTYLIVLGLLLFVPLKWVIGRKWMGFSMAGILLLTTFIPYEAIQVVALAPLLGTRDFASFPVMQYFSYYLLGMLFARYRIAWDLRVLAGAVIASGAFVWKWLSSANASLPERFPPSIWWVVGPALLLYGYYLLSRLMEKYPLPFFPLEAIGRNVLWYLVMSNVLIFALKSNQPLLLLGLLDTLWMELGLLGVIGFCIWIITKPTRRTAHINKTKI</sequence>
<keyword evidence="1" id="KW-0472">Membrane</keyword>
<keyword evidence="3" id="KW-1185">Reference proteome</keyword>
<feature type="transmembrane region" description="Helical" evidence="1">
    <location>
        <begin position="250"/>
        <end position="266"/>
    </location>
</feature>
<gene>
    <name evidence="2" type="ORF">PNBC_19505</name>
</gene>
<feature type="transmembrane region" description="Helical" evidence="1">
    <location>
        <begin position="215"/>
        <end position="235"/>
    </location>
</feature>